<feature type="transmembrane region" description="Helical" evidence="1">
    <location>
        <begin position="155"/>
        <end position="183"/>
    </location>
</feature>
<dbReference type="PANTHER" id="PTHR30336">
    <property type="entry name" value="INNER MEMBRANE PROTEIN, PROBABLE PERMEASE"/>
    <property type="match status" value="1"/>
</dbReference>
<dbReference type="CDD" id="cd06259">
    <property type="entry name" value="YdcF-like"/>
    <property type="match status" value="1"/>
</dbReference>
<evidence type="ECO:0000259" key="2">
    <source>
        <dbReference type="Pfam" id="PF02698"/>
    </source>
</evidence>
<comment type="caution">
    <text evidence="3">The sequence shown here is derived from an EMBL/GenBank/DDBJ whole genome shotgun (WGS) entry which is preliminary data.</text>
</comment>
<feature type="transmembrane region" description="Helical" evidence="1">
    <location>
        <begin position="65"/>
        <end position="84"/>
    </location>
</feature>
<feature type="transmembrane region" description="Helical" evidence="1">
    <location>
        <begin position="348"/>
        <end position="367"/>
    </location>
</feature>
<dbReference type="PANTHER" id="PTHR30336:SF4">
    <property type="entry name" value="ENVELOPE BIOGENESIS FACTOR ELYC"/>
    <property type="match status" value="1"/>
</dbReference>
<dbReference type="InterPro" id="IPR051599">
    <property type="entry name" value="Cell_Envelope_Assoc"/>
</dbReference>
<evidence type="ECO:0000256" key="1">
    <source>
        <dbReference type="SAM" id="Phobius"/>
    </source>
</evidence>
<dbReference type="InterPro" id="IPR003848">
    <property type="entry name" value="DUF218"/>
</dbReference>
<accession>A0A511MJI5</accession>
<dbReference type="Gene3D" id="3.40.50.620">
    <property type="entry name" value="HUPs"/>
    <property type="match status" value="1"/>
</dbReference>
<dbReference type="Pfam" id="PF02698">
    <property type="entry name" value="DUF218"/>
    <property type="match status" value="1"/>
</dbReference>
<evidence type="ECO:0000313" key="3">
    <source>
        <dbReference type="EMBL" id="GEM40800.1"/>
    </source>
</evidence>
<evidence type="ECO:0000313" key="4">
    <source>
        <dbReference type="Proteomes" id="UP000321424"/>
    </source>
</evidence>
<dbReference type="GO" id="GO:0000270">
    <property type="term" value="P:peptidoglycan metabolic process"/>
    <property type="evidence" value="ECO:0007669"/>
    <property type="project" value="TreeGrafter"/>
</dbReference>
<keyword evidence="1" id="KW-0812">Transmembrane</keyword>
<feature type="transmembrane region" description="Helical" evidence="1">
    <location>
        <begin position="32"/>
        <end position="53"/>
    </location>
</feature>
<gene>
    <name evidence="3" type="ORF">NN4_53190</name>
</gene>
<keyword evidence="1" id="KW-1133">Transmembrane helix</keyword>
<feature type="transmembrane region" description="Helical" evidence="1">
    <location>
        <begin position="126"/>
        <end position="149"/>
    </location>
</feature>
<keyword evidence="1" id="KW-0472">Membrane</keyword>
<sequence>MGKRERREGAAPCGRVDPGPGGTAAPHGCRSAGYGGLVMLLVVGLGLLGVFLLRFRSDRRRLSNGVFLLLGLAFAGVWLIGSGAKGDLPVVLAGLLLLLSPLLVLVLAGLLMVNGGQMVRREGLRIANLLPLGLGIALLVPYVWLAVAIFTGDIWVVVILASVTMAVSYIGFLFASFLLYSLFYGALPYRPGMDAIVVHGSGLVGARVPPLLASRLDRAIEVYRAELAAGRRPLLITSGGKGSDEAVSEASAMASYLVDNGVPADAVVQEDRSTTTRENLLFTKRLLGERGESTRMVLVTSNFHILRTAILARRLDLDAEVTGSRTAFYYLPSAILREFAAIVVAYKWVNVLTCAALMALPVLALLLTRDMPHHYGD</sequence>
<name>A0A511MJI5_9NOCA</name>
<keyword evidence="4" id="KW-1185">Reference proteome</keyword>
<organism evidence="3 4">
    <name type="scientific">Nocardia ninae NBRC 108245</name>
    <dbReference type="NCBI Taxonomy" id="1210091"/>
    <lineage>
        <taxon>Bacteria</taxon>
        <taxon>Bacillati</taxon>
        <taxon>Actinomycetota</taxon>
        <taxon>Actinomycetes</taxon>
        <taxon>Mycobacteriales</taxon>
        <taxon>Nocardiaceae</taxon>
        <taxon>Nocardia</taxon>
    </lineage>
</organism>
<reference evidence="3 4" key="1">
    <citation type="submission" date="2019-07" db="EMBL/GenBank/DDBJ databases">
        <title>Whole genome shotgun sequence of Nocardia ninae NBRC 108245.</title>
        <authorList>
            <person name="Hosoyama A."/>
            <person name="Uohara A."/>
            <person name="Ohji S."/>
            <person name="Ichikawa N."/>
        </authorList>
    </citation>
    <scope>NUCLEOTIDE SEQUENCE [LARGE SCALE GENOMIC DNA]</scope>
    <source>
        <strain evidence="3 4">NBRC 108245</strain>
    </source>
</reference>
<dbReference type="Proteomes" id="UP000321424">
    <property type="component" value="Unassembled WGS sequence"/>
</dbReference>
<dbReference type="GO" id="GO:0005886">
    <property type="term" value="C:plasma membrane"/>
    <property type="evidence" value="ECO:0007669"/>
    <property type="project" value="TreeGrafter"/>
</dbReference>
<dbReference type="EMBL" id="BJXA01000041">
    <property type="protein sequence ID" value="GEM40800.1"/>
    <property type="molecule type" value="Genomic_DNA"/>
</dbReference>
<proteinExistence type="predicted"/>
<protein>
    <recommendedName>
        <fullName evidence="2">DUF218 domain-containing protein</fullName>
    </recommendedName>
</protein>
<dbReference type="GO" id="GO:0043164">
    <property type="term" value="P:Gram-negative-bacterium-type cell wall biogenesis"/>
    <property type="evidence" value="ECO:0007669"/>
    <property type="project" value="TreeGrafter"/>
</dbReference>
<feature type="transmembrane region" description="Helical" evidence="1">
    <location>
        <begin position="90"/>
        <end position="114"/>
    </location>
</feature>
<dbReference type="AlphaFoldDB" id="A0A511MJI5"/>
<dbReference type="InterPro" id="IPR014729">
    <property type="entry name" value="Rossmann-like_a/b/a_fold"/>
</dbReference>
<feature type="domain" description="DUF218" evidence="2">
    <location>
        <begin position="194"/>
        <end position="340"/>
    </location>
</feature>